<evidence type="ECO:0000313" key="2">
    <source>
        <dbReference type="Proteomes" id="UP000001072"/>
    </source>
</evidence>
<sequence>MPVFIPPVPIALVFFIKPFLQNKFEYTHFNHTHDTLMSNLTESALVNLHKCKNQGVSQVNYCKSIAISKKSTSNPPMLQACNRSGVIYLALPFQLHSHIGSQEPDLPLFLTQSGTSGVIIEISSRLGILALFVSTRAKTGPGNARLLSAQKANPNCCPMMQKKHIPGAPEYSHVVPHRTTDSALQCLTAQIGRDAVSSLWYGPR</sequence>
<dbReference type="HOGENOM" id="CLU_1343525_0_0_1"/>
<dbReference type="EMBL" id="GL883161">
    <property type="protein sequence ID" value="EGF99322.1"/>
    <property type="molecule type" value="Genomic_DNA"/>
</dbReference>
<accession>F4S7Q9</accession>
<dbReference type="KEGG" id="mlr:MELLADRAFT_94727"/>
<dbReference type="VEuPathDB" id="FungiDB:MELLADRAFT_94727"/>
<evidence type="ECO:0000313" key="1">
    <source>
        <dbReference type="EMBL" id="EGF99322.1"/>
    </source>
</evidence>
<gene>
    <name evidence="1" type="ORF">MELLADRAFT_94727</name>
</gene>
<proteinExistence type="predicted"/>
<name>F4S7Q9_MELLP</name>
<dbReference type="Proteomes" id="UP000001072">
    <property type="component" value="Unassembled WGS sequence"/>
</dbReference>
<dbReference type="RefSeq" id="XP_007417430.1">
    <property type="nucleotide sequence ID" value="XM_007417368.1"/>
</dbReference>
<dbReference type="GeneID" id="18936981"/>
<reference evidence="2" key="1">
    <citation type="journal article" date="2011" name="Proc. Natl. Acad. Sci. U.S.A.">
        <title>Obligate biotrophy features unraveled by the genomic analysis of rust fungi.</title>
        <authorList>
            <person name="Duplessis S."/>
            <person name="Cuomo C.A."/>
            <person name="Lin Y.-C."/>
            <person name="Aerts A."/>
            <person name="Tisserant E."/>
            <person name="Veneault-Fourrey C."/>
            <person name="Joly D.L."/>
            <person name="Hacquard S."/>
            <person name="Amselem J."/>
            <person name="Cantarel B.L."/>
            <person name="Chiu R."/>
            <person name="Coutinho P.M."/>
            <person name="Feau N."/>
            <person name="Field M."/>
            <person name="Frey P."/>
            <person name="Gelhaye E."/>
            <person name="Goldberg J."/>
            <person name="Grabherr M.G."/>
            <person name="Kodira C.D."/>
            <person name="Kohler A."/>
            <person name="Kuees U."/>
            <person name="Lindquist E.A."/>
            <person name="Lucas S.M."/>
            <person name="Mago R."/>
            <person name="Mauceli E."/>
            <person name="Morin E."/>
            <person name="Murat C."/>
            <person name="Pangilinan J.L."/>
            <person name="Park R."/>
            <person name="Pearson M."/>
            <person name="Quesneville H."/>
            <person name="Rouhier N."/>
            <person name="Sakthikumar S."/>
            <person name="Salamov A.A."/>
            <person name="Schmutz J."/>
            <person name="Selles B."/>
            <person name="Shapiro H."/>
            <person name="Tanguay P."/>
            <person name="Tuskan G.A."/>
            <person name="Henrissat B."/>
            <person name="Van de Peer Y."/>
            <person name="Rouze P."/>
            <person name="Ellis J.G."/>
            <person name="Dodds P.N."/>
            <person name="Schein J.E."/>
            <person name="Zhong S."/>
            <person name="Hamelin R.C."/>
            <person name="Grigoriev I.V."/>
            <person name="Szabo L.J."/>
            <person name="Martin F."/>
        </authorList>
    </citation>
    <scope>NUCLEOTIDE SEQUENCE [LARGE SCALE GENOMIC DNA]</scope>
    <source>
        <strain evidence="2">98AG31 / pathotype 3-4-7</strain>
    </source>
</reference>
<protein>
    <submittedName>
        <fullName evidence="1">Uncharacterized protein</fullName>
    </submittedName>
</protein>
<organism evidence="2">
    <name type="scientific">Melampsora larici-populina (strain 98AG31 / pathotype 3-4-7)</name>
    <name type="common">Poplar leaf rust fungus</name>
    <dbReference type="NCBI Taxonomy" id="747676"/>
    <lineage>
        <taxon>Eukaryota</taxon>
        <taxon>Fungi</taxon>
        <taxon>Dikarya</taxon>
        <taxon>Basidiomycota</taxon>
        <taxon>Pucciniomycotina</taxon>
        <taxon>Pucciniomycetes</taxon>
        <taxon>Pucciniales</taxon>
        <taxon>Melampsoraceae</taxon>
        <taxon>Melampsora</taxon>
    </lineage>
</organism>
<dbReference type="AlphaFoldDB" id="F4S7Q9"/>
<dbReference type="InParanoid" id="F4S7Q9"/>
<keyword evidence="2" id="KW-1185">Reference proteome</keyword>